<dbReference type="Pfam" id="PF10006">
    <property type="entry name" value="DUF2249"/>
    <property type="match status" value="1"/>
</dbReference>
<dbReference type="Proteomes" id="UP001596274">
    <property type="component" value="Unassembled WGS sequence"/>
</dbReference>
<evidence type="ECO:0000259" key="1">
    <source>
        <dbReference type="Pfam" id="PF10006"/>
    </source>
</evidence>
<proteinExistence type="predicted"/>
<dbReference type="InterPro" id="IPR036868">
    <property type="entry name" value="TusA-like_sf"/>
</dbReference>
<dbReference type="SUPFAM" id="SSF64307">
    <property type="entry name" value="SirA-like"/>
    <property type="match status" value="1"/>
</dbReference>
<accession>A0ABD5T4M7</accession>
<gene>
    <name evidence="2" type="ORF">ACFQDD_12110</name>
</gene>
<sequence>MSREATALERTDAPADRPVETLDVRELGPPEPLRRTLELLADTPDEAVLLQRNDRAPKFLYPKIKARGYRYDTVEDGNAIVTAIWTATETSEEGDER</sequence>
<evidence type="ECO:0000313" key="3">
    <source>
        <dbReference type="Proteomes" id="UP001596274"/>
    </source>
</evidence>
<dbReference type="AlphaFoldDB" id="A0ABD5T4M7"/>
<comment type="caution">
    <text evidence="2">The sequence shown here is derived from an EMBL/GenBank/DDBJ whole genome shotgun (WGS) entry which is preliminary data.</text>
</comment>
<feature type="domain" description="DUF2249" evidence="1">
    <location>
        <begin position="21"/>
        <end position="79"/>
    </location>
</feature>
<organism evidence="2 3">
    <name type="scientific">Halorubrum pallidum</name>
    <dbReference type="NCBI Taxonomy" id="1526114"/>
    <lineage>
        <taxon>Archaea</taxon>
        <taxon>Methanobacteriati</taxon>
        <taxon>Methanobacteriota</taxon>
        <taxon>Stenosarchaea group</taxon>
        <taxon>Halobacteria</taxon>
        <taxon>Halobacteriales</taxon>
        <taxon>Haloferacaceae</taxon>
        <taxon>Halorubrum</taxon>
    </lineage>
</organism>
<keyword evidence="3" id="KW-1185">Reference proteome</keyword>
<protein>
    <submittedName>
        <fullName evidence="2">DUF2249 domain-containing protein</fullName>
    </submittedName>
</protein>
<evidence type="ECO:0000313" key="2">
    <source>
        <dbReference type="EMBL" id="MFC6772249.1"/>
    </source>
</evidence>
<dbReference type="InterPro" id="IPR018720">
    <property type="entry name" value="DUF2249"/>
</dbReference>
<name>A0ABD5T4M7_9EURY</name>
<dbReference type="EMBL" id="JBHSWT010000705">
    <property type="protein sequence ID" value="MFC6772249.1"/>
    <property type="molecule type" value="Genomic_DNA"/>
</dbReference>
<reference evidence="2 3" key="1">
    <citation type="journal article" date="2019" name="Int. J. Syst. Evol. Microbiol.">
        <title>The Global Catalogue of Microorganisms (GCM) 10K type strain sequencing project: providing services to taxonomists for standard genome sequencing and annotation.</title>
        <authorList>
            <consortium name="The Broad Institute Genomics Platform"/>
            <consortium name="The Broad Institute Genome Sequencing Center for Infectious Disease"/>
            <person name="Wu L."/>
            <person name="Ma J."/>
        </authorList>
    </citation>
    <scope>NUCLEOTIDE SEQUENCE [LARGE SCALE GENOMIC DNA]</scope>
    <source>
        <strain evidence="2 3">PJ61</strain>
    </source>
</reference>